<dbReference type="PIRSF" id="PIRSF006060">
    <property type="entry name" value="AA_transporter"/>
    <property type="match status" value="1"/>
</dbReference>
<proteinExistence type="predicted"/>
<reference evidence="8" key="1">
    <citation type="submission" date="2020-05" db="EMBL/GenBank/DDBJ databases">
        <authorList>
            <person name="Chiriac C."/>
            <person name="Salcher M."/>
            <person name="Ghai R."/>
            <person name="Kavagutti S V."/>
        </authorList>
    </citation>
    <scope>NUCLEOTIDE SEQUENCE</scope>
</reference>
<feature type="transmembrane region" description="Helical" evidence="7">
    <location>
        <begin position="440"/>
        <end position="461"/>
    </location>
</feature>
<feature type="transmembrane region" description="Helical" evidence="7">
    <location>
        <begin position="212"/>
        <end position="231"/>
    </location>
</feature>
<comment type="subcellular location">
    <subcellularLocation>
        <location evidence="1">Cell membrane</location>
        <topology evidence="1">Multi-pass membrane protein</topology>
    </subcellularLocation>
</comment>
<feature type="transmembrane region" description="Helical" evidence="7">
    <location>
        <begin position="284"/>
        <end position="311"/>
    </location>
</feature>
<evidence type="ECO:0000256" key="3">
    <source>
        <dbReference type="ARBA" id="ARBA00022692"/>
    </source>
</evidence>
<keyword evidence="4 7" id="KW-1133">Transmembrane helix</keyword>
<name>A0A6J6C819_9ZZZZ</name>
<dbReference type="InterPro" id="IPR002293">
    <property type="entry name" value="AA/rel_permease1"/>
</dbReference>
<keyword evidence="5 7" id="KW-0472">Membrane</keyword>
<evidence type="ECO:0000256" key="2">
    <source>
        <dbReference type="ARBA" id="ARBA00022475"/>
    </source>
</evidence>
<keyword evidence="3 7" id="KW-0812">Transmembrane</keyword>
<feature type="transmembrane region" description="Helical" evidence="7">
    <location>
        <begin position="150"/>
        <end position="174"/>
    </location>
</feature>
<evidence type="ECO:0000313" key="8">
    <source>
        <dbReference type="EMBL" id="CAB4547452.1"/>
    </source>
</evidence>
<dbReference type="EMBL" id="CAEZSO010000159">
    <property type="protein sequence ID" value="CAB4547452.1"/>
    <property type="molecule type" value="Genomic_DNA"/>
</dbReference>
<evidence type="ECO:0000256" key="5">
    <source>
        <dbReference type="ARBA" id="ARBA00023136"/>
    </source>
</evidence>
<gene>
    <name evidence="8" type="ORF">UFOPK1446_00812</name>
</gene>
<accession>A0A6J6C819</accession>
<evidence type="ECO:0000256" key="4">
    <source>
        <dbReference type="ARBA" id="ARBA00022989"/>
    </source>
</evidence>
<feature type="transmembrane region" description="Helical" evidence="7">
    <location>
        <begin position="109"/>
        <end position="129"/>
    </location>
</feature>
<evidence type="ECO:0000256" key="7">
    <source>
        <dbReference type="SAM" id="Phobius"/>
    </source>
</evidence>
<dbReference type="Pfam" id="PF13520">
    <property type="entry name" value="AA_permease_2"/>
    <property type="match status" value="1"/>
</dbReference>
<evidence type="ECO:0000256" key="6">
    <source>
        <dbReference type="SAM" id="MobiDB-lite"/>
    </source>
</evidence>
<dbReference type="PANTHER" id="PTHR42770">
    <property type="entry name" value="AMINO ACID TRANSPORTER-RELATED"/>
    <property type="match status" value="1"/>
</dbReference>
<feature type="region of interest" description="Disordered" evidence="6">
    <location>
        <begin position="1"/>
        <end position="20"/>
    </location>
</feature>
<feature type="transmembrane region" description="Helical" evidence="7">
    <location>
        <begin position="243"/>
        <end position="263"/>
    </location>
</feature>
<feature type="compositionally biased region" description="Basic and acidic residues" evidence="6">
    <location>
        <begin position="1"/>
        <end position="14"/>
    </location>
</feature>
<feature type="transmembrane region" description="Helical" evidence="7">
    <location>
        <begin position="467"/>
        <end position="485"/>
    </location>
</feature>
<feature type="transmembrane region" description="Helical" evidence="7">
    <location>
        <begin position="186"/>
        <end position="205"/>
    </location>
</feature>
<dbReference type="GO" id="GO:0005886">
    <property type="term" value="C:plasma membrane"/>
    <property type="evidence" value="ECO:0007669"/>
    <property type="project" value="UniProtKB-SubCell"/>
</dbReference>
<dbReference type="Gene3D" id="1.20.1740.10">
    <property type="entry name" value="Amino acid/polyamine transporter I"/>
    <property type="match status" value="1"/>
</dbReference>
<dbReference type="InterPro" id="IPR050367">
    <property type="entry name" value="APC_superfamily"/>
</dbReference>
<feature type="transmembrane region" description="Helical" evidence="7">
    <location>
        <begin position="77"/>
        <end position="97"/>
    </location>
</feature>
<sequence>MSDGSPRLHNEEPRTTCGGLHNEKPRTTCGVFLLCAGLKSISFTGGWAGSHLRVMLTSMTGPVSSDAPNTLDRSLGLWKVTASGVGIIVGAGIYVLVGEATSIAGPRVWISFVLAAILSALSALSYAELASMYPKAGAEFEYSSHVFPSWLAFLVGWLMFVGLIVATAAVSLGFGRYLGTFLDVSAQTGALILLVIIGCIAWSGIRRSATFTLILSIIQVGGLLFIIAIGLPSVGSVDVTSSTGATGSLLGAAALVFFAFIGFDEVITLAEETRDPTRTVPRALLLALAISTLLYIGVAITAVSVVGAATLGSSERPLAAVVDAVLGGRGAEFVAIIALVATTNTALLCLTASSRLQYGMSQAGALPARLSALGPRSRAPRVAIALALLGATAFVLIGDLSVIASVTNLAIYLVFIAVNCAVIILRFTQPDLDRPFRTPLQLRRVPVLPVLGLLSVLVMVPSLRWEALALGAALCFVGLVVYAVMQRASSPTP</sequence>
<evidence type="ECO:0000256" key="1">
    <source>
        <dbReference type="ARBA" id="ARBA00004651"/>
    </source>
</evidence>
<dbReference type="AlphaFoldDB" id="A0A6J6C819"/>
<organism evidence="8">
    <name type="scientific">freshwater metagenome</name>
    <dbReference type="NCBI Taxonomy" id="449393"/>
    <lineage>
        <taxon>unclassified sequences</taxon>
        <taxon>metagenomes</taxon>
        <taxon>ecological metagenomes</taxon>
    </lineage>
</organism>
<dbReference type="PANTHER" id="PTHR42770:SF11">
    <property type="entry name" value="INNER MEMBRANE TRANSPORT PROTEIN YBAT"/>
    <property type="match status" value="1"/>
</dbReference>
<dbReference type="GO" id="GO:0022857">
    <property type="term" value="F:transmembrane transporter activity"/>
    <property type="evidence" value="ECO:0007669"/>
    <property type="project" value="InterPro"/>
</dbReference>
<protein>
    <submittedName>
        <fullName evidence="8">Unannotated protein</fullName>
    </submittedName>
</protein>
<keyword evidence="2" id="KW-1003">Cell membrane</keyword>
<feature type="transmembrane region" description="Helical" evidence="7">
    <location>
        <begin position="331"/>
        <end position="352"/>
    </location>
</feature>
<feature type="transmembrane region" description="Helical" evidence="7">
    <location>
        <begin position="382"/>
        <end position="403"/>
    </location>
</feature>
<feature type="transmembrane region" description="Helical" evidence="7">
    <location>
        <begin position="409"/>
        <end position="428"/>
    </location>
</feature>